<dbReference type="OrthoDB" id="9802256at2"/>
<reference evidence="2" key="1">
    <citation type="submission" date="2019-04" db="EMBL/GenBank/DDBJ databases">
        <title>Nocardioides xinjiangensis sp. nov.</title>
        <authorList>
            <person name="Liu S."/>
        </authorList>
    </citation>
    <scope>NUCLEOTIDE SEQUENCE [LARGE SCALE GENOMIC DNA]</scope>
    <source>
        <strain evidence="2">18</strain>
    </source>
</reference>
<dbReference type="InterPro" id="IPR009758">
    <property type="entry name" value="DUF1326"/>
</dbReference>
<evidence type="ECO:0000313" key="2">
    <source>
        <dbReference type="Proteomes" id="UP000308760"/>
    </source>
</evidence>
<name>A0A4S8QP37_9ACTN</name>
<proteinExistence type="predicted"/>
<dbReference type="EMBL" id="STGY01000024">
    <property type="protein sequence ID" value="THV42474.1"/>
    <property type="molecule type" value="Genomic_DNA"/>
</dbReference>
<evidence type="ECO:0000313" key="1">
    <source>
        <dbReference type="EMBL" id="THV42474.1"/>
    </source>
</evidence>
<keyword evidence="2" id="KW-1185">Reference proteome</keyword>
<dbReference type="Pfam" id="PF07040">
    <property type="entry name" value="DUF1326"/>
    <property type="match status" value="1"/>
</dbReference>
<protein>
    <submittedName>
        <fullName evidence="1">DUF1326 domain-containing protein</fullName>
    </submittedName>
</protein>
<gene>
    <name evidence="1" type="ORF">FAB82_06260</name>
</gene>
<dbReference type="AlphaFoldDB" id="A0A4S8QP37"/>
<sequence length="213" mass="22899">MRWARVQPGSSEGSRTSLSAMLPIARTRRLVATRSTPRSSAGSVVISASYRAFTLQWKILPSRPRSSQRRMQIQRSKEGVSTKRTILDGLEHRREEQAEALAGAFSGKLEGPLGELSEMLGDLQGTAKAPIELVNNDRTTTLTVGSSISGSAQVIMGSDGQVTELAHSPNSEVLGSRAEVGKATDLRVGLGDANFDLQVTGRAAMRGRFRYTG</sequence>
<comment type="caution">
    <text evidence="1">The sequence shown here is derived from an EMBL/GenBank/DDBJ whole genome shotgun (WGS) entry which is preliminary data.</text>
</comment>
<dbReference type="Proteomes" id="UP000308760">
    <property type="component" value="Unassembled WGS sequence"/>
</dbReference>
<accession>A0A4S8QP37</accession>
<organism evidence="1 2">
    <name type="scientific">Glycomyces buryatensis</name>
    <dbReference type="NCBI Taxonomy" id="2570927"/>
    <lineage>
        <taxon>Bacteria</taxon>
        <taxon>Bacillati</taxon>
        <taxon>Actinomycetota</taxon>
        <taxon>Actinomycetes</taxon>
        <taxon>Glycomycetales</taxon>
        <taxon>Glycomycetaceae</taxon>
        <taxon>Glycomyces</taxon>
    </lineage>
</organism>
<reference evidence="1 2" key="2">
    <citation type="submission" date="2019-05" db="EMBL/GenBank/DDBJ databases">
        <title>Glycomyces buryatensis sp. nov.</title>
        <authorList>
            <person name="Nikitina E."/>
        </authorList>
    </citation>
    <scope>NUCLEOTIDE SEQUENCE [LARGE SCALE GENOMIC DNA]</scope>
    <source>
        <strain evidence="1 2">18</strain>
    </source>
</reference>